<dbReference type="SUPFAM" id="SSF53697">
    <property type="entry name" value="SIS domain"/>
    <property type="match status" value="1"/>
</dbReference>
<dbReference type="InterPro" id="IPR050986">
    <property type="entry name" value="GutQ/KpsF_isomerases"/>
</dbReference>
<dbReference type="PROSITE" id="PS51464">
    <property type="entry name" value="SIS"/>
    <property type="match status" value="1"/>
</dbReference>
<dbReference type="GO" id="GO:0097367">
    <property type="term" value="F:carbohydrate derivative binding"/>
    <property type="evidence" value="ECO:0007669"/>
    <property type="project" value="InterPro"/>
</dbReference>
<evidence type="ECO:0000313" key="3">
    <source>
        <dbReference type="Proteomes" id="UP000708298"/>
    </source>
</evidence>
<dbReference type="RefSeq" id="WP_227323830.1">
    <property type="nucleotide sequence ID" value="NZ_JAESVB010000026.1"/>
</dbReference>
<dbReference type="Proteomes" id="UP000708298">
    <property type="component" value="Unassembled WGS sequence"/>
</dbReference>
<sequence>MDDLDILAVARRVIRANGAAVLAAESALGDAFLRACHVLVESKGKVLVTGSGTSGAIASRAAHLLSVAGTPAFYLSPTDGVHGGLGVLRAEDSVIAISKGGSSAELNEFSRRARSLAHCLIVITASHDSELASLADHILPLTLPADADLGAIIATGSSLSTAALLDAITEVTRMMRGYRWDQVIYTHPAGAVGRDGPAIATLLDEE</sequence>
<dbReference type="Pfam" id="PF01380">
    <property type="entry name" value="SIS"/>
    <property type="match status" value="1"/>
</dbReference>
<evidence type="ECO:0000313" key="2">
    <source>
        <dbReference type="EMBL" id="MCB8878184.1"/>
    </source>
</evidence>
<dbReference type="EMBL" id="JAESVB010000026">
    <property type="protein sequence ID" value="MCB8878184.1"/>
    <property type="molecule type" value="Genomic_DNA"/>
</dbReference>
<gene>
    <name evidence="2" type="ORF">ASILVAE211_23575</name>
</gene>
<organism evidence="2 3">
    <name type="scientific">Acidisoma silvae</name>
    <dbReference type="NCBI Taxonomy" id="2802396"/>
    <lineage>
        <taxon>Bacteria</taxon>
        <taxon>Pseudomonadati</taxon>
        <taxon>Pseudomonadota</taxon>
        <taxon>Alphaproteobacteria</taxon>
        <taxon>Acetobacterales</taxon>
        <taxon>Acidocellaceae</taxon>
        <taxon>Acidisoma</taxon>
    </lineage>
</organism>
<keyword evidence="3" id="KW-1185">Reference proteome</keyword>
<dbReference type="Gene3D" id="3.40.50.10490">
    <property type="entry name" value="Glucose-6-phosphate isomerase like protein, domain 1"/>
    <property type="match status" value="1"/>
</dbReference>
<protein>
    <submittedName>
        <fullName evidence="2">SIS domain-containing protein</fullName>
    </submittedName>
</protein>
<reference evidence="2" key="1">
    <citation type="journal article" date="2021" name="Microorganisms">
        <title>Acidisoma silvae sp. nov. and Acidisomacellulosilytica sp. nov., Two Acidophilic Bacteria Isolated from Decaying Wood, Hydrolyzing Cellulose and Producing Poly-3-hydroxybutyrate.</title>
        <authorList>
            <person name="Mieszkin S."/>
            <person name="Pouder E."/>
            <person name="Uroz S."/>
            <person name="Simon-Colin C."/>
            <person name="Alain K."/>
        </authorList>
    </citation>
    <scope>NUCLEOTIDE SEQUENCE</scope>
    <source>
        <strain evidence="2">HW T2.11</strain>
    </source>
</reference>
<dbReference type="InterPro" id="IPR001347">
    <property type="entry name" value="SIS_dom"/>
</dbReference>
<dbReference type="AlphaFoldDB" id="A0A963YWL2"/>
<dbReference type="GO" id="GO:1901135">
    <property type="term" value="P:carbohydrate derivative metabolic process"/>
    <property type="evidence" value="ECO:0007669"/>
    <property type="project" value="InterPro"/>
</dbReference>
<evidence type="ECO:0000259" key="1">
    <source>
        <dbReference type="PROSITE" id="PS51464"/>
    </source>
</evidence>
<proteinExistence type="predicted"/>
<dbReference type="PANTHER" id="PTHR42745:SF1">
    <property type="entry name" value="ARABINOSE 5-PHOSPHATE ISOMERASE KDSD"/>
    <property type="match status" value="1"/>
</dbReference>
<dbReference type="PANTHER" id="PTHR42745">
    <property type="match status" value="1"/>
</dbReference>
<dbReference type="InterPro" id="IPR046348">
    <property type="entry name" value="SIS_dom_sf"/>
</dbReference>
<name>A0A963YWL2_9PROT</name>
<feature type="domain" description="SIS" evidence="1">
    <location>
        <begin position="35"/>
        <end position="178"/>
    </location>
</feature>
<reference evidence="2" key="2">
    <citation type="submission" date="2021-01" db="EMBL/GenBank/DDBJ databases">
        <authorList>
            <person name="Mieszkin S."/>
            <person name="Pouder E."/>
            <person name="Alain K."/>
        </authorList>
    </citation>
    <scope>NUCLEOTIDE SEQUENCE</scope>
    <source>
        <strain evidence="2">HW T2.11</strain>
    </source>
</reference>
<accession>A0A963YWL2</accession>
<comment type="caution">
    <text evidence="2">The sequence shown here is derived from an EMBL/GenBank/DDBJ whole genome shotgun (WGS) entry which is preliminary data.</text>
</comment>